<dbReference type="EC" id="2.7.4.6" evidence="3 13"/>
<dbReference type="AlphaFoldDB" id="A0A133VQU8"/>
<dbReference type="GO" id="GO:0005737">
    <property type="term" value="C:cytoplasm"/>
    <property type="evidence" value="ECO:0007669"/>
    <property type="project" value="UniProtKB-SubCell"/>
</dbReference>
<feature type="binding site" evidence="13 14">
    <location>
        <position position="132"/>
    </location>
    <ligand>
        <name>ATP</name>
        <dbReference type="ChEBI" id="CHEBI:30616"/>
    </ligand>
</feature>
<dbReference type="GO" id="GO:0005524">
    <property type="term" value="F:ATP binding"/>
    <property type="evidence" value="ECO:0007669"/>
    <property type="project" value="UniProtKB-UniRule"/>
</dbReference>
<dbReference type="SMART" id="SM00562">
    <property type="entry name" value="NDK"/>
    <property type="match status" value="1"/>
</dbReference>
<dbReference type="GO" id="GO:0004550">
    <property type="term" value="F:nucleoside diphosphate kinase activity"/>
    <property type="evidence" value="ECO:0007669"/>
    <property type="project" value="UniProtKB-UniRule"/>
</dbReference>
<protein>
    <recommendedName>
        <fullName evidence="4 13">Nucleoside diphosphate kinase</fullName>
        <shortName evidence="13">NDK</shortName>
        <shortName evidence="13">NDP kinase</shortName>
        <ecNumber evidence="3 13">2.7.4.6</ecNumber>
    </recommendedName>
    <alternativeName>
        <fullName evidence="13">Nucleoside-2-P kinase</fullName>
    </alternativeName>
</protein>
<name>A0A133VQU8_9EURY</name>
<evidence type="ECO:0000256" key="12">
    <source>
        <dbReference type="ARBA" id="ARBA00023080"/>
    </source>
</evidence>
<keyword evidence="11 13" id="KW-0460">Magnesium</keyword>
<accession>A0A133VQU8</accession>
<organism evidence="17 18">
    <name type="scientific">candidate division MSBL1 archaeon SCGC-AAA382N08</name>
    <dbReference type="NCBI Taxonomy" id="1698285"/>
    <lineage>
        <taxon>Archaea</taxon>
        <taxon>Methanobacteriati</taxon>
        <taxon>Methanobacteriota</taxon>
        <taxon>candidate division MSBL1</taxon>
    </lineage>
</organism>
<keyword evidence="5 13" id="KW-0597">Phosphoprotein</keyword>
<dbReference type="InterPro" id="IPR036850">
    <property type="entry name" value="NDK-like_dom_sf"/>
</dbReference>
<evidence type="ECO:0000259" key="16">
    <source>
        <dbReference type="SMART" id="SM00562"/>
    </source>
</evidence>
<comment type="function">
    <text evidence="13">Major role in the synthesis of nucleoside triphosphates other than ATP. The ATP gamma phosphate is transferred to the NDP beta phosphate via a ping-pong mechanism, using a phosphorylated active-site intermediate.</text>
</comment>
<keyword evidence="8 13" id="KW-0547">Nucleotide-binding</keyword>
<evidence type="ECO:0000313" key="18">
    <source>
        <dbReference type="Proteomes" id="UP000070175"/>
    </source>
</evidence>
<feature type="binding site" evidence="13 14">
    <location>
        <position position="101"/>
    </location>
    <ligand>
        <name>ATP</name>
        <dbReference type="ChEBI" id="CHEBI:30616"/>
    </ligand>
</feature>
<evidence type="ECO:0000256" key="11">
    <source>
        <dbReference type="ARBA" id="ARBA00022842"/>
    </source>
</evidence>
<comment type="catalytic activity">
    <reaction evidence="13">
        <text>a ribonucleoside 5'-diphosphate + ATP = a ribonucleoside 5'-triphosphate + ADP</text>
        <dbReference type="Rhea" id="RHEA:18113"/>
        <dbReference type="ChEBI" id="CHEBI:30616"/>
        <dbReference type="ChEBI" id="CHEBI:57930"/>
        <dbReference type="ChEBI" id="CHEBI:61557"/>
        <dbReference type="ChEBI" id="CHEBI:456216"/>
        <dbReference type="EC" id="2.7.4.6"/>
    </reaction>
</comment>
<comment type="caution">
    <text evidence="17">The sequence shown here is derived from an EMBL/GenBank/DDBJ whole genome shotgun (WGS) entry which is preliminary data.</text>
</comment>
<dbReference type="GO" id="GO:0006228">
    <property type="term" value="P:UTP biosynthetic process"/>
    <property type="evidence" value="ECO:0007669"/>
    <property type="project" value="UniProtKB-UniRule"/>
</dbReference>
<dbReference type="InterPro" id="IPR034907">
    <property type="entry name" value="NDK-like_dom"/>
</dbReference>
<dbReference type="CDD" id="cd04413">
    <property type="entry name" value="NDPk_I"/>
    <property type="match status" value="1"/>
</dbReference>
<keyword evidence="13" id="KW-0963">Cytoplasm</keyword>
<dbReference type="GO" id="GO:0006241">
    <property type="term" value="P:CTP biosynthetic process"/>
    <property type="evidence" value="ECO:0007669"/>
    <property type="project" value="UniProtKB-UniRule"/>
</dbReference>
<gene>
    <name evidence="13" type="primary">ndk</name>
    <name evidence="17" type="ORF">AKJ56_00280</name>
</gene>
<comment type="similarity">
    <text evidence="2 13 14 15">Belongs to the NDK family.</text>
</comment>
<reference evidence="17 18" key="1">
    <citation type="journal article" date="2016" name="Sci. Rep.">
        <title>Metabolic traits of an uncultured archaeal lineage -MSBL1- from brine pools of the Red Sea.</title>
        <authorList>
            <person name="Mwirichia R."/>
            <person name="Alam I."/>
            <person name="Rashid M."/>
            <person name="Vinu M."/>
            <person name="Ba-Alawi W."/>
            <person name="Anthony Kamau A."/>
            <person name="Kamanda Ngugi D."/>
            <person name="Goker M."/>
            <person name="Klenk H.P."/>
            <person name="Bajic V."/>
            <person name="Stingl U."/>
        </authorList>
    </citation>
    <scope>NUCLEOTIDE SEQUENCE [LARGE SCALE GENOMIC DNA]</scope>
    <source>
        <strain evidence="17">SCGC-AAA382N08</strain>
    </source>
</reference>
<feature type="binding site" evidence="13 14">
    <location>
        <position position="19"/>
    </location>
    <ligand>
        <name>ATP</name>
        <dbReference type="ChEBI" id="CHEBI:30616"/>
    </ligand>
</feature>
<evidence type="ECO:0000256" key="9">
    <source>
        <dbReference type="ARBA" id="ARBA00022777"/>
    </source>
</evidence>
<feature type="domain" description="Nucleoside diphosphate kinase-like" evidence="16">
    <location>
        <begin position="11"/>
        <end position="158"/>
    </location>
</feature>
<evidence type="ECO:0000256" key="6">
    <source>
        <dbReference type="ARBA" id="ARBA00022679"/>
    </source>
</evidence>
<keyword evidence="6 13" id="KW-0808">Transferase</keyword>
<evidence type="ECO:0000256" key="4">
    <source>
        <dbReference type="ARBA" id="ARBA00017632"/>
    </source>
</evidence>
<keyword evidence="10 13" id="KW-0067">ATP-binding</keyword>
<evidence type="ECO:0000256" key="14">
    <source>
        <dbReference type="PROSITE-ProRule" id="PRU00706"/>
    </source>
</evidence>
<dbReference type="FunFam" id="3.30.70.141:FF:000003">
    <property type="entry name" value="Nucleoside diphosphate kinase"/>
    <property type="match status" value="1"/>
</dbReference>
<sequence length="168" mass="18644">MTDSSKDLETIERTFVAFKPDAVQRGIVGEILQRLERAGLKIVAMKMVKASNDLLHEHYSEHKGKDFFENLIDFMGDGPVIAGVLEGVKAVSVVRKLVGATEPYEAAAGTIRGDYAHVSVEHSNKKDKAVKNLIHASGNLEEAEKEIGLWFSDDEIYTYNRADKAHLM</sequence>
<dbReference type="NCBIfam" id="NF001908">
    <property type="entry name" value="PRK00668.1"/>
    <property type="match status" value="1"/>
</dbReference>
<evidence type="ECO:0000313" key="17">
    <source>
        <dbReference type="EMBL" id="KXB08812.1"/>
    </source>
</evidence>
<dbReference type="Proteomes" id="UP000070175">
    <property type="component" value="Unassembled WGS sequence"/>
</dbReference>
<dbReference type="PROSITE" id="PS51374">
    <property type="entry name" value="NDPK_LIKE"/>
    <property type="match status" value="1"/>
</dbReference>
<evidence type="ECO:0000256" key="7">
    <source>
        <dbReference type="ARBA" id="ARBA00022723"/>
    </source>
</evidence>
<keyword evidence="12 13" id="KW-0546">Nucleotide metabolism</keyword>
<dbReference type="EMBL" id="LHYJ01000002">
    <property type="protein sequence ID" value="KXB08812.1"/>
    <property type="molecule type" value="Genomic_DNA"/>
</dbReference>
<dbReference type="HAMAP" id="MF_00451">
    <property type="entry name" value="NDP_kinase"/>
    <property type="match status" value="1"/>
</dbReference>
<evidence type="ECO:0000256" key="3">
    <source>
        <dbReference type="ARBA" id="ARBA00012966"/>
    </source>
</evidence>
<keyword evidence="18" id="KW-1185">Reference proteome</keyword>
<evidence type="ECO:0000256" key="5">
    <source>
        <dbReference type="ARBA" id="ARBA00022553"/>
    </source>
</evidence>
<evidence type="ECO:0000256" key="13">
    <source>
        <dbReference type="HAMAP-Rule" id="MF_00451"/>
    </source>
</evidence>
<dbReference type="SUPFAM" id="SSF54919">
    <property type="entry name" value="Nucleoside diphosphate kinase, NDK"/>
    <property type="match status" value="1"/>
</dbReference>
<feature type="active site" description="Pros-phosphohistidine intermediate" evidence="13 14">
    <location>
        <position position="135"/>
    </location>
</feature>
<dbReference type="PATRIC" id="fig|1698285.3.peg.222"/>
<evidence type="ECO:0000256" key="15">
    <source>
        <dbReference type="RuleBase" id="RU004011"/>
    </source>
</evidence>
<dbReference type="PANTHER" id="PTHR11349">
    <property type="entry name" value="NUCLEOSIDE DIPHOSPHATE KINASE"/>
    <property type="match status" value="1"/>
</dbReference>
<dbReference type="Gene3D" id="3.30.70.141">
    <property type="entry name" value="Nucleoside diphosphate kinase-like domain"/>
    <property type="match status" value="1"/>
</dbReference>
<dbReference type="GO" id="GO:0046872">
    <property type="term" value="F:metal ion binding"/>
    <property type="evidence" value="ECO:0007669"/>
    <property type="project" value="UniProtKB-KW"/>
</dbReference>
<feature type="binding site" evidence="13 14">
    <location>
        <position position="67"/>
    </location>
    <ligand>
        <name>ATP</name>
        <dbReference type="ChEBI" id="CHEBI:30616"/>
    </ligand>
</feature>
<evidence type="ECO:0000256" key="8">
    <source>
        <dbReference type="ARBA" id="ARBA00022741"/>
    </source>
</evidence>
<evidence type="ECO:0000256" key="10">
    <source>
        <dbReference type="ARBA" id="ARBA00022840"/>
    </source>
</evidence>
<dbReference type="PRINTS" id="PR01243">
    <property type="entry name" value="NUCDPKINASE"/>
</dbReference>
<comment type="cofactor">
    <cofactor evidence="1 13">
        <name>Mg(2+)</name>
        <dbReference type="ChEBI" id="CHEBI:18420"/>
    </cofactor>
</comment>
<dbReference type="Pfam" id="PF00334">
    <property type="entry name" value="NDK"/>
    <property type="match status" value="1"/>
</dbReference>
<feature type="binding site" evidence="13 14">
    <location>
        <position position="95"/>
    </location>
    <ligand>
        <name>ATP</name>
        <dbReference type="ChEBI" id="CHEBI:30616"/>
    </ligand>
</feature>
<evidence type="ECO:0000256" key="1">
    <source>
        <dbReference type="ARBA" id="ARBA00001946"/>
    </source>
</evidence>
<dbReference type="GO" id="GO:0006183">
    <property type="term" value="P:GTP biosynthetic process"/>
    <property type="evidence" value="ECO:0007669"/>
    <property type="project" value="UniProtKB-UniRule"/>
</dbReference>
<feature type="binding site" evidence="13 14">
    <location>
        <position position="112"/>
    </location>
    <ligand>
        <name>ATP</name>
        <dbReference type="ChEBI" id="CHEBI:30616"/>
    </ligand>
</feature>
<evidence type="ECO:0000256" key="2">
    <source>
        <dbReference type="ARBA" id="ARBA00008142"/>
    </source>
</evidence>
<keyword evidence="9 13" id="KW-0418">Kinase</keyword>
<keyword evidence="7 13" id="KW-0479">Metal-binding</keyword>
<proteinExistence type="inferred from homology"/>
<comment type="catalytic activity">
    <reaction evidence="13">
        <text>a 2'-deoxyribonucleoside 5'-diphosphate + ATP = a 2'-deoxyribonucleoside 5'-triphosphate + ADP</text>
        <dbReference type="Rhea" id="RHEA:44640"/>
        <dbReference type="ChEBI" id="CHEBI:30616"/>
        <dbReference type="ChEBI" id="CHEBI:61560"/>
        <dbReference type="ChEBI" id="CHEBI:73316"/>
        <dbReference type="ChEBI" id="CHEBI:456216"/>
        <dbReference type="EC" id="2.7.4.6"/>
    </reaction>
</comment>
<comment type="subcellular location">
    <subcellularLocation>
        <location evidence="13">Cytoplasm</location>
    </subcellularLocation>
</comment>
<dbReference type="InterPro" id="IPR001564">
    <property type="entry name" value="Nucleoside_diP_kinase"/>
</dbReference>